<comment type="caution">
    <text evidence="3">The sequence shown here is derived from an EMBL/GenBank/DDBJ whole genome shotgun (WGS) entry which is preliminary data.</text>
</comment>
<feature type="domain" description="Band 7" evidence="2">
    <location>
        <begin position="10"/>
        <end position="193"/>
    </location>
</feature>
<evidence type="ECO:0000259" key="2">
    <source>
        <dbReference type="Pfam" id="PF01145"/>
    </source>
</evidence>
<name>A0A2S8EZD5_9BACT</name>
<accession>A0A2S8EZD5</accession>
<gene>
    <name evidence="3" type="ORF">C5Y96_25475</name>
</gene>
<evidence type="ECO:0000256" key="1">
    <source>
        <dbReference type="ARBA" id="ARBA00004167"/>
    </source>
</evidence>
<dbReference type="EMBL" id="PUIA01000085">
    <property type="protein sequence ID" value="PQO25257.1"/>
    <property type="molecule type" value="Genomic_DNA"/>
</dbReference>
<dbReference type="SUPFAM" id="SSF117892">
    <property type="entry name" value="Band 7/SPFH domain"/>
    <property type="match status" value="1"/>
</dbReference>
<dbReference type="Gene3D" id="3.30.479.30">
    <property type="entry name" value="Band 7 domain"/>
    <property type="match status" value="1"/>
</dbReference>
<organism evidence="3 4">
    <name type="scientific">Blastopirellula marina</name>
    <dbReference type="NCBI Taxonomy" id="124"/>
    <lineage>
        <taxon>Bacteria</taxon>
        <taxon>Pseudomonadati</taxon>
        <taxon>Planctomycetota</taxon>
        <taxon>Planctomycetia</taxon>
        <taxon>Pirellulales</taxon>
        <taxon>Pirellulaceae</taxon>
        <taxon>Blastopirellula</taxon>
    </lineage>
</organism>
<dbReference type="Pfam" id="PF01145">
    <property type="entry name" value="Band_7"/>
    <property type="match status" value="1"/>
</dbReference>
<dbReference type="InterPro" id="IPR036013">
    <property type="entry name" value="Band_7/SPFH_dom_sf"/>
</dbReference>
<reference evidence="3 4" key="1">
    <citation type="submission" date="2018-02" db="EMBL/GenBank/DDBJ databases">
        <title>Comparative genomes isolates from brazilian mangrove.</title>
        <authorList>
            <person name="Araujo J.E."/>
            <person name="Taketani R.G."/>
            <person name="Silva M.C.P."/>
            <person name="Loureco M.V."/>
            <person name="Andreote F.D."/>
        </authorList>
    </citation>
    <scope>NUCLEOTIDE SEQUENCE [LARGE SCALE GENOMIC DNA]</scope>
    <source>
        <strain evidence="3 4">HEX-2 MGV</strain>
    </source>
</reference>
<sequence>MLGISYIKAPPSTHVMLFRGGKPVCEGAGLSFFYFSPNATLVQIPLASTDVPFVFNEVTSDFQDATIQGELTLRVNSPGKLASILDFSTDAWGRYRSEDPSKLNDRLIHTTQTLARAFTLKKTLRQLLTSSDELVEQVFAQLADSPAVAMLGVEVINLSVLSIKATPEMAKALQAEAREKLLLEADEAIYARRNTAVELERQIKENELNTEIAVQQKQRQVRETKLAADIAIEQERATLVDRAIENQRKESQAKADALKAILEPIKDIDWRTLLAASPGGIDANQMIALAFRDLADNAEKVGNLNISPELLATLLGDSGSNGDRPRQQRRRNA</sequence>
<comment type="subcellular location">
    <subcellularLocation>
        <location evidence="1">Membrane</location>
        <topology evidence="1">Single-pass membrane protein</topology>
    </subcellularLocation>
</comment>
<dbReference type="AlphaFoldDB" id="A0A2S8EZD5"/>
<dbReference type="OrthoDB" id="3469168at2"/>
<dbReference type="Proteomes" id="UP000240009">
    <property type="component" value="Unassembled WGS sequence"/>
</dbReference>
<dbReference type="InterPro" id="IPR001107">
    <property type="entry name" value="Band_7"/>
</dbReference>
<dbReference type="GO" id="GO:0016020">
    <property type="term" value="C:membrane"/>
    <property type="evidence" value="ECO:0007669"/>
    <property type="project" value="UniProtKB-SubCell"/>
</dbReference>
<evidence type="ECO:0000313" key="4">
    <source>
        <dbReference type="Proteomes" id="UP000240009"/>
    </source>
</evidence>
<proteinExistence type="predicted"/>
<protein>
    <recommendedName>
        <fullName evidence="2">Band 7 domain-containing protein</fullName>
    </recommendedName>
</protein>
<dbReference type="RefSeq" id="WP_105359294.1">
    <property type="nucleotide sequence ID" value="NZ_PUIA01000085.1"/>
</dbReference>
<evidence type="ECO:0000313" key="3">
    <source>
        <dbReference type="EMBL" id="PQO25257.1"/>
    </source>
</evidence>